<dbReference type="SMART" id="SM00448">
    <property type="entry name" value="REC"/>
    <property type="match status" value="1"/>
</dbReference>
<dbReference type="SUPFAM" id="SSF52172">
    <property type="entry name" value="CheY-like"/>
    <property type="match status" value="1"/>
</dbReference>
<dbReference type="InterPro" id="IPR001789">
    <property type="entry name" value="Sig_transdc_resp-reg_receiver"/>
</dbReference>
<comment type="caution">
    <text evidence="4">The sequence shown here is derived from an EMBL/GenBank/DDBJ whole genome shotgun (WGS) entry which is preliminary data.</text>
</comment>
<feature type="domain" description="Response regulatory" evidence="3">
    <location>
        <begin position="43"/>
        <end position="157"/>
    </location>
</feature>
<dbReference type="PROSITE" id="PS50110">
    <property type="entry name" value="RESPONSE_REGULATORY"/>
    <property type="match status" value="1"/>
</dbReference>
<organism evidence="4 5">
    <name type="scientific">Pedobacter lithocola</name>
    <dbReference type="NCBI Taxonomy" id="1908239"/>
    <lineage>
        <taxon>Bacteria</taxon>
        <taxon>Pseudomonadati</taxon>
        <taxon>Bacteroidota</taxon>
        <taxon>Sphingobacteriia</taxon>
        <taxon>Sphingobacteriales</taxon>
        <taxon>Sphingobacteriaceae</taxon>
        <taxon>Pedobacter</taxon>
    </lineage>
</organism>
<dbReference type="InterPro" id="IPR011006">
    <property type="entry name" value="CheY-like_superfamily"/>
</dbReference>
<evidence type="ECO:0000313" key="5">
    <source>
        <dbReference type="Proteomes" id="UP001595789"/>
    </source>
</evidence>
<dbReference type="Proteomes" id="UP001595789">
    <property type="component" value="Unassembled WGS sequence"/>
</dbReference>
<evidence type="ECO:0000259" key="3">
    <source>
        <dbReference type="PROSITE" id="PS50110"/>
    </source>
</evidence>
<dbReference type="Pfam" id="PF00072">
    <property type="entry name" value="Response_reg"/>
    <property type="match status" value="1"/>
</dbReference>
<evidence type="ECO:0000256" key="2">
    <source>
        <dbReference type="PROSITE-ProRule" id="PRU00169"/>
    </source>
</evidence>
<evidence type="ECO:0000256" key="1">
    <source>
        <dbReference type="ARBA" id="ARBA00022553"/>
    </source>
</evidence>
<keyword evidence="1 2" id="KW-0597">Phosphoprotein</keyword>
<dbReference type="InterPro" id="IPR050595">
    <property type="entry name" value="Bact_response_regulator"/>
</dbReference>
<keyword evidence="5" id="KW-1185">Reference proteome</keyword>
<dbReference type="Gene3D" id="3.40.50.2300">
    <property type="match status" value="1"/>
</dbReference>
<dbReference type="RefSeq" id="WP_378981178.1">
    <property type="nucleotide sequence ID" value="NZ_JBHSBW010000003.1"/>
</dbReference>
<evidence type="ECO:0000313" key="4">
    <source>
        <dbReference type="EMBL" id="MFC4209904.1"/>
    </source>
</evidence>
<feature type="modified residue" description="4-aspartylphosphate" evidence="2">
    <location>
        <position position="92"/>
    </location>
</feature>
<dbReference type="PANTHER" id="PTHR44591:SF3">
    <property type="entry name" value="RESPONSE REGULATORY DOMAIN-CONTAINING PROTEIN"/>
    <property type="match status" value="1"/>
</dbReference>
<proteinExistence type="predicted"/>
<accession>A0ABV8P3N8</accession>
<protein>
    <submittedName>
        <fullName evidence="4">Two-component system response regulator</fullName>
    </submittedName>
</protein>
<dbReference type="PANTHER" id="PTHR44591">
    <property type="entry name" value="STRESS RESPONSE REGULATOR PROTEIN 1"/>
    <property type="match status" value="1"/>
</dbReference>
<sequence>MLVLEGISLIVILILQFKAYWRSITEIAELKGLFPVREIGPEAVLFLDDDPIALYSFGAILKDAGYEVRCVESTELFSSQVDEFLPNLIILDIRLGNTDGRKICNELKLNMATRNIPIVMLTALSHEEISEMECEADAIIGKSLESANLLLTVGVLLKNQVFSEYI</sequence>
<gene>
    <name evidence="4" type="ORF">ACFOWA_01845</name>
</gene>
<reference evidence="5" key="1">
    <citation type="journal article" date="2019" name="Int. J. Syst. Evol. Microbiol.">
        <title>The Global Catalogue of Microorganisms (GCM) 10K type strain sequencing project: providing services to taxonomists for standard genome sequencing and annotation.</title>
        <authorList>
            <consortium name="The Broad Institute Genomics Platform"/>
            <consortium name="The Broad Institute Genome Sequencing Center for Infectious Disease"/>
            <person name="Wu L."/>
            <person name="Ma J."/>
        </authorList>
    </citation>
    <scope>NUCLEOTIDE SEQUENCE [LARGE SCALE GENOMIC DNA]</scope>
    <source>
        <strain evidence="5">CCM 8691</strain>
    </source>
</reference>
<name>A0ABV8P3N8_9SPHI</name>
<dbReference type="EMBL" id="JBHSBW010000003">
    <property type="protein sequence ID" value="MFC4209904.1"/>
    <property type="molecule type" value="Genomic_DNA"/>
</dbReference>